<evidence type="ECO:0000313" key="2">
    <source>
        <dbReference type="EMBL" id="ABZ74891.1"/>
    </source>
</evidence>
<dbReference type="Proteomes" id="UP000001317">
    <property type="component" value="Chromosome"/>
</dbReference>
<protein>
    <submittedName>
        <fullName evidence="2">Uncharacterized protein</fullName>
    </submittedName>
</protein>
<reference evidence="2" key="1">
    <citation type="submission" date="2008-01" db="EMBL/GenBank/DDBJ databases">
        <title>Complete sequence of Shewanella halifaxensis HAW-EB4.</title>
        <authorList>
            <consortium name="US DOE Joint Genome Institute"/>
            <person name="Copeland A."/>
            <person name="Lucas S."/>
            <person name="Lapidus A."/>
            <person name="Glavina del Rio T."/>
            <person name="Dalin E."/>
            <person name="Tice H."/>
            <person name="Bruce D."/>
            <person name="Goodwin L."/>
            <person name="Pitluck S."/>
            <person name="Sims D."/>
            <person name="Brettin T."/>
            <person name="Detter J.C."/>
            <person name="Han C."/>
            <person name="Kuske C.R."/>
            <person name="Schmutz J."/>
            <person name="Larimer F."/>
            <person name="Land M."/>
            <person name="Hauser L."/>
            <person name="Kyrpides N."/>
            <person name="Kim E."/>
            <person name="Zhao J.-S."/>
            <person name="Richardson P."/>
        </authorList>
    </citation>
    <scope>NUCLEOTIDE SEQUENCE [LARGE SCALE GENOMIC DNA]</scope>
    <source>
        <strain evidence="2">HAW-EB4</strain>
    </source>
</reference>
<dbReference type="eggNOG" id="ENOG5030CCU">
    <property type="taxonomic scope" value="Bacteria"/>
</dbReference>
<evidence type="ECO:0000313" key="3">
    <source>
        <dbReference type="Proteomes" id="UP000001317"/>
    </source>
</evidence>
<feature type="region of interest" description="Disordered" evidence="1">
    <location>
        <begin position="31"/>
        <end position="130"/>
    </location>
</feature>
<keyword evidence="3" id="KW-1185">Reference proteome</keyword>
<dbReference type="KEGG" id="shl:Shal_0315"/>
<dbReference type="RefSeq" id="WP_012275446.1">
    <property type="nucleotide sequence ID" value="NC_010334.1"/>
</dbReference>
<proteinExistence type="predicted"/>
<feature type="compositionally biased region" description="Basic and acidic residues" evidence="1">
    <location>
        <begin position="43"/>
        <end position="91"/>
    </location>
</feature>
<sequence length="130" mass="15002">MAIQKIILTSQSLAIIVIMFVSLNVEAVEAEPTINSGHSLSEQAEKTKYRVEQEQLQKARDAAKSREERETKVLERQESGDWEGEQKEKAQKQFKQRGTLQEKYLREAREAASSERKIPKPFNSELLRNK</sequence>
<dbReference type="HOGENOM" id="CLU_161398_0_0_6"/>
<evidence type="ECO:0000256" key="1">
    <source>
        <dbReference type="SAM" id="MobiDB-lite"/>
    </source>
</evidence>
<feature type="compositionally biased region" description="Polar residues" evidence="1">
    <location>
        <begin position="33"/>
        <end position="42"/>
    </location>
</feature>
<accession>B0TPM0</accession>
<dbReference type="EMBL" id="CP000931">
    <property type="protein sequence ID" value="ABZ74891.1"/>
    <property type="molecule type" value="Genomic_DNA"/>
</dbReference>
<dbReference type="STRING" id="458817.Shal_0315"/>
<organism evidence="2 3">
    <name type="scientific">Shewanella halifaxensis (strain HAW-EB4)</name>
    <dbReference type="NCBI Taxonomy" id="458817"/>
    <lineage>
        <taxon>Bacteria</taxon>
        <taxon>Pseudomonadati</taxon>
        <taxon>Pseudomonadota</taxon>
        <taxon>Gammaproteobacteria</taxon>
        <taxon>Alteromonadales</taxon>
        <taxon>Shewanellaceae</taxon>
        <taxon>Shewanella</taxon>
    </lineage>
</organism>
<dbReference type="AlphaFoldDB" id="B0TPM0"/>
<feature type="compositionally biased region" description="Basic and acidic residues" evidence="1">
    <location>
        <begin position="103"/>
        <end position="118"/>
    </location>
</feature>
<name>B0TPM0_SHEHH</name>
<gene>
    <name evidence="2" type="ordered locus">Shal_0315</name>
</gene>